<reference evidence="2" key="2">
    <citation type="journal article" date="2023" name="IMA Fungus">
        <title>Comparative genomic study of the Penicillium genus elucidates a diverse pangenome and 15 lateral gene transfer events.</title>
        <authorList>
            <person name="Petersen C."/>
            <person name="Sorensen T."/>
            <person name="Nielsen M.R."/>
            <person name="Sondergaard T.E."/>
            <person name="Sorensen J.L."/>
            <person name="Fitzpatrick D.A."/>
            <person name="Frisvad J.C."/>
            <person name="Nielsen K.L."/>
        </authorList>
    </citation>
    <scope>NUCLEOTIDE SEQUENCE</scope>
    <source>
        <strain evidence="2">IBT 15544</strain>
    </source>
</reference>
<sequence length="683" mass="71344">MPSTFRSSRSGRHLDGPNRTRTGQIDHDVFEGLPVRRWSKQPHTYSQAPKAIDDSDFGVQGPGGPVLPELPMPRDSDLLPAVSKALLRAARAGCIYIRQNTTAADKEDNDTSKTDDQVAGVQMADRSFTSRKWLTLPKHMEPPEAEFLAKRRPGLSSLYGGSAVDGSSGSLPMRRTKFKKVDPQTGNISIYEAWVPEGHRIEGEVTGDVQTIAQQSSVPVKPETPAPGTIVEGVGIVNSEGVVVAEAGSAAVLEPPKRRPPPPKRKSKGIGKGRKKKVMFAPGEGADAATVHGVASGTEGGAPGSQEGQDGSRMSVDQSGQDDDDEEGDESDEGDESMVDAKTPETPGGQSVAESTPQPSADTPAESKDVDMTDAAPEPQPPASESAEAGQELLSQPSAGPSETPQNDADISASVSATPGLLTENSEEPTTEQPVPTTMETAGEVAPIEEFEVPEPASIPAADSAAEPSADETPAQEASQLSASEVKDEAQFEGIDENSLASPSTDLEKPVDEPSEPAEEAEPEQPRDVSEQATETKPVEEPAQPPAEVQSENALATEGTEGKESDPSETDVGASEAKEEVEMGDAPAPLEAPQAEPPTAQSPVKSASPIPPAAAEPQPATEALEPALGTEETAPVEAEAEPEVPEPSTEVEQEEAPAPEPAQTEPASEEKKDEPEAPPAEST</sequence>
<proteinExistence type="predicted"/>
<feature type="compositionally biased region" description="Acidic residues" evidence="1">
    <location>
        <begin position="513"/>
        <end position="523"/>
    </location>
</feature>
<evidence type="ECO:0008006" key="4">
    <source>
        <dbReference type="Google" id="ProtNLM"/>
    </source>
</evidence>
<feature type="compositionally biased region" description="Low complexity" evidence="1">
    <location>
        <begin position="586"/>
        <end position="608"/>
    </location>
</feature>
<feature type="compositionally biased region" description="Low complexity" evidence="1">
    <location>
        <begin position="615"/>
        <end position="637"/>
    </location>
</feature>
<feature type="compositionally biased region" description="Low complexity" evidence="1">
    <location>
        <begin position="431"/>
        <end position="441"/>
    </location>
</feature>
<feature type="compositionally biased region" description="Basic residues" evidence="1">
    <location>
        <begin position="258"/>
        <end position="278"/>
    </location>
</feature>
<dbReference type="AlphaFoldDB" id="A0A9W9JK00"/>
<dbReference type="GeneID" id="83181768"/>
<feature type="compositionally biased region" description="Polar residues" evidence="1">
    <location>
        <begin position="348"/>
        <end position="361"/>
    </location>
</feature>
<dbReference type="OrthoDB" id="275715at2759"/>
<comment type="caution">
    <text evidence="2">The sequence shown here is derived from an EMBL/GenBank/DDBJ whole genome shotgun (WGS) entry which is preliminary data.</text>
</comment>
<feature type="region of interest" description="Disordered" evidence="1">
    <location>
        <begin position="248"/>
        <end position="683"/>
    </location>
</feature>
<feature type="compositionally biased region" description="Polar residues" evidence="1">
    <location>
        <begin position="393"/>
        <end position="417"/>
    </location>
</feature>
<protein>
    <recommendedName>
        <fullName evidence="4">LYR family protein</fullName>
    </recommendedName>
</protein>
<evidence type="ECO:0000256" key="1">
    <source>
        <dbReference type="SAM" id="MobiDB-lite"/>
    </source>
</evidence>
<evidence type="ECO:0000313" key="3">
    <source>
        <dbReference type="Proteomes" id="UP001150904"/>
    </source>
</evidence>
<organism evidence="2 3">
    <name type="scientific">Penicillium cinerascens</name>
    <dbReference type="NCBI Taxonomy" id="70096"/>
    <lineage>
        <taxon>Eukaryota</taxon>
        <taxon>Fungi</taxon>
        <taxon>Dikarya</taxon>
        <taxon>Ascomycota</taxon>
        <taxon>Pezizomycotina</taxon>
        <taxon>Eurotiomycetes</taxon>
        <taxon>Eurotiomycetidae</taxon>
        <taxon>Eurotiales</taxon>
        <taxon>Aspergillaceae</taxon>
        <taxon>Penicillium</taxon>
    </lineage>
</organism>
<name>A0A9W9JK00_9EURO</name>
<gene>
    <name evidence="2" type="ORF">N7498_007405</name>
</gene>
<feature type="compositionally biased region" description="Basic and acidic residues" evidence="1">
    <location>
        <begin position="12"/>
        <end position="30"/>
    </location>
</feature>
<dbReference type="EMBL" id="JAPQKR010000014">
    <property type="protein sequence ID" value="KAJ5198288.1"/>
    <property type="molecule type" value="Genomic_DNA"/>
</dbReference>
<keyword evidence="3" id="KW-1185">Reference proteome</keyword>
<feature type="compositionally biased region" description="Low complexity" evidence="1">
    <location>
        <begin position="454"/>
        <end position="472"/>
    </location>
</feature>
<dbReference type="Proteomes" id="UP001150904">
    <property type="component" value="Unassembled WGS sequence"/>
</dbReference>
<accession>A0A9W9JK00</accession>
<feature type="compositionally biased region" description="Acidic residues" evidence="1">
    <location>
        <begin position="320"/>
        <end position="338"/>
    </location>
</feature>
<feature type="compositionally biased region" description="Acidic residues" evidence="1">
    <location>
        <begin position="638"/>
        <end position="657"/>
    </location>
</feature>
<dbReference type="RefSeq" id="XP_058306716.1">
    <property type="nucleotide sequence ID" value="XM_058454467.1"/>
</dbReference>
<feature type="region of interest" description="Disordered" evidence="1">
    <location>
        <begin position="1"/>
        <end position="58"/>
    </location>
</feature>
<reference evidence="2" key="1">
    <citation type="submission" date="2022-12" db="EMBL/GenBank/DDBJ databases">
        <authorList>
            <person name="Petersen C."/>
        </authorList>
    </citation>
    <scope>NUCLEOTIDE SEQUENCE</scope>
    <source>
        <strain evidence="2">IBT 15544</strain>
    </source>
</reference>
<evidence type="ECO:0000313" key="2">
    <source>
        <dbReference type="EMBL" id="KAJ5198288.1"/>
    </source>
</evidence>